<dbReference type="CDD" id="cd01949">
    <property type="entry name" value="GGDEF"/>
    <property type="match status" value="1"/>
</dbReference>
<dbReference type="NCBIfam" id="TIGR00254">
    <property type="entry name" value="GGDEF"/>
    <property type="match status" value="1"/>
</dbReference>
<dbReference type="InterPro" id="IPR029787">
    <property type="entry name" value="Nucleotide_cyclase"/>
</dbReference>
<dbReference type="PROSITE" id="PS50887">
    <property type="entry name" value="GGDEF"/>
    <property type="match status" value="1"/>
</dbReference>
<dbReference type="EC" id="2.7.7.65" evidence="2"/>
<dbReference type="STRING" id="1045855.DSC_04535"/>
<keyword evidence="4" id="KW-0812">Transmembrane</keyword>
<dbReference type="KEGG" id="psd:DSC_04535"/>
<keyword evidence="4" id="KW-0472">Membrane</keyword>
<organism evidence="6 7">
    <name type="scientific">Pseudoxanthomonas spadix (strain BD-a59)</name>
    <dbReference type="NCBI Taxonomy" id="1045855"/>
    <lineage>
        <taxon>Bacteria</taxon>
        <taxon>Pseudomonadati</taxon>
        <taxon>Pseudomonadota</taxon>
        <taxon>Gammaproteobacteria</taxon>
        <taxon>Lysobacterales</taxon>
        <taxon>Lysobacteraceae</taxon>
        <taxon>Pseudoxanthomonas</taxon>
    </lineage>
</organism>
<feature type="transmembrane region" description="Helical" evidence="4">
    <location>
        <begin position="346"/>
        <end position="366"/>
    </location>
</feature>
<dbReference type="SMART" id="SM00267">
    <property type="entry name" value="GGDEF"/>
    <property type="match status" value="1"/>
</dbReference>
<dbReference type="EMBL" id="CP003093">
    <property type="protein sequence ID" value="AER55560.1"/>
    <property type="molecule type" value="Genomic_DNA"/>
</dbReference>
<evidence type="ECO:0000313" key="7">
    <source>
        <dbReference type="Proteomes" id="UP000005870"/>
    </source>
</evidence>
<feature type="transmembrane region" description="Helical" evidence="4">
    <location>
        <begin position="290"/>
        <end position="308"/>
    </location>
</feature>
<feature type="transmembrane region" description="Helical" evidence="4">
    <location>
        <begin position="259"/>
        <end position="278"/>
    </location>
</feature>
<dbReference type="SUPFAM" id="SSF55073">
    <property type="entry name" value="Nucleotide cyclase"/>
    <property type="match status" value="1"/>
</dbReference>
<feature type="transmembrane region" description="Helical" evidence="4">
    <location>
        <begin position="160"/>
        <end position="182"/>
    </location>
</feature>
<feature type="transmembrane region" description="Helical" evidence="4">
    <location>
        <begin position="224"/>
        <end position="247"/>
    </location>
</feature>
<dbReference type="Pfam" id="PF00990">
    <property type="entry name" value="GGDEF"/>
    <property type="match status" value="1"/>
</dbReference>
<evidence type="ECO:0000256" key="2">
    <source>
        <dbReference type="ARBA" id="ARBA00012528"/>
    </source>
</evidence>
<dbReference type="PANTHER" id="PTHR45138">
    <property type="entry name" value="REGULATORY COMPONENTS OF SENSORY TRANSDUCTION SYSTEM"/>
    <property type="match status" value="1"/>
</dbReference>
<dbReference type="PANTHER" id="PTHR45138:SF9">
    <property type="entry name" value="DIGUANYLATE CYCLASE DGCM-RELATED"/>
    <property type="match status" value="1"/>
</dbReference>
<dbReference type="Proteomes" id="UP000005870">
    <property type="component" value="Chromosome"/>
</dbReference>
<evidence type="ECO:0000256" key="4">
    <source>
        <dbReference type="SAM" id="Phobius"/>
    </source>
</evidence>
<name>G7UPE0_PSEUP</name>
<accession>G7UPE0</accession>
<proteinExistence type="predicted"/>
<dbReference type="AlphaFoldDB" id="G7UPE0"/>
<sequence length="545" mass="58796">MTFAPVQPVFRWWCLWLFLLGLTACTRTSAPEAYVVTGPPATRGEAQPPCLHAQLPGRQRVLLSPPAGGWSGAPQAVVVMNAFRGEVKIRHGARERCGVLQDARTLDSRFLSGMGTVLVPDKGNQRPIEVEFEPSPMPLWRPLVRLGEPASVQRQDTLRFALRVASVAVMLALVVSALLTFMSTRERAFLSYALGASLFALWMALLSGLWAYPRPWFALGELSLRLVGALPAVLSALTVRMLAYHAAPRALAGRVRRGADWLALCGLGLAAMIVLVPEHWLAVASLGSELGFYLLCLAMAGMALVTMWRGEPGGATALTCVAPFLGVGLMEVAMPERLASWKVEAMLLSGCWLALTASMALTLRLGSLRRQRDEMRVLAQTDALTGLPNRRAALEQLSAISVSARRSGQPAAVGFLDIDHFKDINDVHGHEVGDQVLRAFARILRSTFRGADYVARMGGEEFLVVLPGASPEQAKARIESLSPLLATIGHTLRLPELRVTLSAGVTGVEADDVEIGPLLQRADAAMYAAKRAGRERVVLSGQPQG</sequence>
<keyword evidence="4" id="KW-1133">Transmembrane helix</keyword>
<evidence type="ECO:0000259" key="5">
    <source>
        <dbReference type="PROSITE" id="PS50887"/>
    </source>
</evidence>
<dbReference type="RefSeq" id="WP_014159737.1">
    <property type="nucleotide sequence ID" value="NC_016147.2"/>
</dbReference>
<feature type="transmembrane region" description="Helical" evidence="4">
    <location>
        <begin position="189"/>
        <end position="212"/>
    </location>
</feature>
<reference evidence="6 7" key="1">
    <citation type="journal article" date="2012" name="J. Bacteriol.">
        <title>Complete Genome Sequence of the BTEX-Degrading Bacterium Pseudoxanthomonas spadix BD-a59.</title>
        <authorList>
            <person name="Lee S.H."/>
            <person name="Jin H.M."/>
            <person name="Lee H.J."/>
            <person name="Kim J.M."/>
            <person name="Jeon C.O."/>
        </authorList>
    </citation>
    <scope>NUCLEOTIDE SEQUENCE [LARGE SCALE GENOMIC DNA]</scope>
    <source>
        <strain evidence="6 7">BD-a59</strain>
    </source>
</reference>
<feature type="domain" description="GGDEF" evidence="5">
    <location>
        <begin position="409"/>
        <end position="542"/>
    </location>
</feature>
<dbReference type="InterPro" id="IPR050469">
    <property type="entry name" value="Diguanylate_Cyclase"/>
</dbReference>
<evidence type="ECO:0000256" key="3">
    <source>
        <dbReference type="ARBA" id="ARBA00034247"/>
    </source>
</evidence>
<gene>
    <name evidence="6" type="ordered locus">DSC_04535</name>
</gene>
<dbReference type="Gene3D" id="3.30.70.270">
    <property type="match status" value="1"/>
</dbReference>
<evidence type="ECO:0000313" key="6">
    <source>
        <dbReference type="EMBL" id="AER55560.1"/>
    </source>
</evidence>
<dbReference type="FunFam" id="3.30.70.270:FF:000001">
    <property type="entry name" value="Diguanylate cyclase domain protein"/>
    <property type="match status" value="1"/>
</dbReference>
<dbReference type="GO" id="GO:0052621">
    <property type="term" value="F:diguanylate cyclase activity"/>
    <property type="evidence" value="ECO:0007669"/>
    <property type="project" value="UniProtKB-EC"/>
</dbReference>
<dbReference type="eggNOG" id="COG3706">
    <property type="taxonomic scope" value="Bacteria"/>
</dbReference>
<dbReference type="HOGENOM" id="CLU_499578_0_0_6"/>
<dbReference type="InterPro" id="IPR000160">
    <property type="entry name" value="GGDEF_dom"/>
</dbReference>
<dbReference type="InterPro" id="IPR043128">
    <property type="entry name" value="Rev_trsase/Diguanyl_cyclase"/>
</dbReference>
<feature type="transmembrane region" description="Helical" evidence="4">
    <location>
        <begin position="315"/>
        <end position="334"/>
    </location>
</feature>
<evidence type="ECO:0000256" key="1">
    <source>
        <dbReference type="ARBA" id="ARBA00001946"/>
    </source>
</evidence>
<comment type="catalytic activity">
    <reaction evidence="3">
        <text>2 GTP = 3',3'-c-di-GMP + 2 diphosphate</text>
        <dbReference type="Rhea" id="RHEA:24898"/>
        <dbReference type="ChEBI" id="CHEBI:33019"/>
        <dbReference type="ChEBI" id="CHEBI:37565"/>
        <dbReference type="ChEBI" id="CHEBI:58805"/>
        <dbReference type="EC" id="2.7.7.65"/>
    </reaction>
</comment>
<protein>
    <recommendedName>
        <fullName evidence="2">diguanylate cyclase</fullName>
        <ecNumber evidence="2">2.7.7.65</ecNumber>
    </recommendedName>
</protein>
<keyword evidence="7" id="KW-1185">Reference proteome</keyword>
<dbReference type="OrthoDB" id="9803824at2"/>
<comment type="cofactor">
    <cofactor evidence="1">
        <name>Mg(2+)</name>
        <dbReference type="ChEBI" id="CHEBI:18420"/>
    </cofactor>
</comment>